<dbReference type="VEuPathDB" id="TriTrypDB:Lsey_0720_0010"/>
<gene>
    <name evidence="1" type="ORF">ABL78_8406</name>
</gene>
<organism evidence="1 2">
    <name type="scientific">Leptomonas seymouri</name>
    <dbReference type="NCBI Taxonomy" id="5684"/>
    <lineage>
        <taxon>Eukaryota</taxon>
        <taxon>Discoba</taxon>
        <taxon>Euglenozoa</taxon>
        <taxon>Kinetoplastea</taxon>
        <taxon>Metakinetoplastina</taxon>
        <taxon>Trypanosomatida</taxon>
        <taxon>Trypanosomatidae</taxon>
        <taxon>Leishmaniinae</taxon>
        <taxon>Leptomonas</taxon>
    </lineage>
</organism>
<reference evidence="1 2" key="1">
    <citation type="journal article" date="2015" name="PLoS Pathog.">
        <title>Leptomonas seymouri: Adaptations to the Dixenous Life Cycle Analyzed by Genome Sequencing, Transcriptome Profiling and Co-infection with Leishmania donovani.</title>
        <authorList>
            <person name="Kraeva N."/>
            <person name="Butenko A."/>
            <person name="Hlavacova J."/>
            <person name="Kostygov A."/>
            <person name="Myskova J."/>
            <person name="Grybchuk D."/>
            <person name="Lestinova T."/>
            <person name="Votypka J."/>
            <person name="Volf P."/>
            <person name="Opperdoes F."/>
            <person name="Flegontov P."/>
            <person name="Lukes J."/>
            <person name="Yurchenko V."/>
        </authorList>
    </citation>
    <scope>NUCLEOTIDE SEQUENCE [LARGE SCALE GENOMIC DNA]</scope>
    <source>
        <strain evidence="1 2">ATCC 30220</strain>
    </source>
</reference>
<dbReference type="AlphaFoldDB" id="A0A0N1IH39"/>
<comment type="caution">
    <text evidence="1">The sequence shown here is derived from an EMBL/GenBank/DDBJ whole genome shotgun (WGS) entry which is preliminary data.</text>
</comment>
<dbReference type="Proteomes" id="UP000038009">
    <property type="component" value="Unassembled WGS sequence"/>
</dbReference>
<name>A0A0N1IH39_LEPSE</name>
<proteinExistence type="predicted"/>
<evidence type="ECO:0000313" key="1">
    <source>
        <dbReference type="EMBL" id="KPI82584.1"/>
    </source>
</evidence>
<evidence type="ECO:0000313" key="2">
    <source>
        <dbReference type="Proteomes" id="UP000038009"/>
    </source>
</evidence>
<protein>
    <submittedName>
        <fullName evidence="1">Uncharacterized protein</fullName>
    </submittedName>
</protein>
<accession>A0A0N1IH39</accession>
<sequence>MVGSLRLRRSCVGSFHLGGPPHNSTGSATMCAAVPGSALRGGAGRRQVGIYARFAQRLHGFSCFHAAMAPVSLGPTVEQSRVGDERSKERSSNCIESVSNIFVVTNKGIDGAPVDDANVPGLRSMQCTLRDALEVSGSVLLSSTTKGAKG</sequence>
<dbReference type="EMBL" id="LJSK01000719">
    <property type="protein sequence ID" value="KPI82584.1"/>
    <property type="molecule type" value="Genomic_DNA"/>
</dbReference>
<keyword evidence="2" id="KW-1185">Reference proteome</keyword>